<sequence length="198" mass="22484">MGIKSYSELQDMMQRFLKRADLKDLLPDFIMLAEQHFNRKIFTRARRATFQFTPSKFTVDLPPDWDRLIAVYYGGHPLKQHAIGEESAYAGGQAQLMIGGFQINGDTLAFGADQPGQVLRIDYYTVIEPLSDTNESNWLLEDAPDIYLFGALHEAAMYVRDDARATLWMQKRDLAIDELTTEDDAAKAADQPLVMRSS</sequence>
<name>A0A6P2HE33_9BURK</name>
<evidence type="ECO:0000313" key="2">
    <source>
        <dbReference type="Proteomes" id="UP000494162"/>
    </source>
</evidence>
<proteinExistence type="predicted"/>
<evidence type="ECO:0000313" key="1">
    <source>
        <dbReference type="EMBL" id="VWB15087.1"/>
    </source>
</evidence>
<dbReference type="Proteomes" id="UP000494162">
    <property type="component" value="Unassembled WGS sequence"/>
</dbReference>
<dbReference type="EMBL" id="CABVPP010000002">
    <property type="protein sequence ID" value="VWB15087.1"/>
    <property type="molecule type" value="Genomic_DNA"/>
</dbReference>
<organism evidence="1 2">
    <name type="scientific">Burkholderia pseudomultivorans</name>
    <dbReference type="NCBI Taxonomy" id="1207504"/>
    <lineage>
        <taxon>Bacteria</taxon>
        <taxon>Pseudomonadati</taxon>
        <taxon>Pseudomonadota</taxon>
        <taxon>Betaproteobacteria</taxon>
        <taxon>Burkholderiales</taxon>
        <taxon>Burkholderiaceae</taxon>
        <taxon>Burkholderia</taxon>
        <taxon>Burkholderia cepacia complex</taxon>
    </lineage>
</organism>
<dbReference type="AlphaFoldDB" id="A0A6P2HE33"/>
<gene>
    <name evidence="1" type="ORF">BPS26883_00540</name>
</gene>
<dbReference type="Pfam" id="PF24175">
    <property type="entry name" value="SU10_adaptor"/>
    <property type="match status" value="1"/>
</dbReference>
<protein>
    <submittedName>
        <fullName evidence="1">Uncharacterized protein</fullName>
    </submittedName>
</protein>
<accession>A0A6P2HE33</accession>
<dbReference type="InterPro" id="IPR056209">
    <property type="entry name" value="SU10_adaptor"/>
</dbReference>
<reference evidence="1 2" key="1">
    <citation type="submission" date="2019-09" db="EMBL/GenBank/DDBJ databases">
        <authorList>
            <person name="Depoorter E."/>
        </authorList>
    </citation>
    <scope>NUCLEOTIDE SEQUENCE [LARGE SCALE GENOMIC DNA]</scope>
    <source>
        <strain evidence="1">LMG 26883</strain>
    </source>
</reference>
<dbReference type="RefSeq" id="WP_174901421.1">
    <property type="nucleotide sequence ID" value="NZ_CABVPP010000002.1"/>
</dbReference>
<dbReference type="GeneID" id="93167559"/>